<evidence type="ECO:0000256" key="3">
    <source>
        <dbReference type="ARBA" id="ARBA00023125"/>
    </source>
</evidence>
<comment type="caution">
    <text evidence="8">The sequence shown here is derived from an EMBL/GenBank/DDBJ whole genome shotgun (WGS) entry which is preliminary data.</text>
</comment>
<dbReference type="AlphaFoldDB" id="A0A6M0K6D9"/>
<dbReference type="GO" id="GO:0015074">
    <property type="term" value="P:DNA integration"/>
    <property type="evidence" value="ECO:0007669"/>
    <property type="project" value="UniProtKB-KW"/>
</dbReference>
<dbReference type="Proteomes" id="UP000483379">
    <property type="component" value="Unassembled WGS sequence"/>
</dbReference>
<dbReference type="PANTHER" id="PTHR30349:SF81">
    <property type="entry name" value="TYROSINE RECOMBINASE XERC"/>
    <property type="match status" value="1"/>
</dbReference>
<accession>A0A6M0K6D9</accession>
<evidence type="ECO:0000259" key="7">
    <source>
        <dbReference type="PROSITE" id="PS51900"/>
    </source>
</evidence>
<keyword evidence="2" id="KW-0229">DNA integration</keyword>
<dbReference type="Gene3D" id="1.10.150.130">
    <property type="match status" value="1"/>
</dbReference>
<evidence type="ECO:0000256" key="2">
    <source>
        <dbReference type="ARBA" id="ARBA00022908"/>
    </source>
</evidence>
<dbReference type="InterPro" id="IPR002104">
    <property type="entry name" value="Integrase_catalytic"/>
</dbReference>
<dbReference type="Pfam" id="PF00589">
    <property type="entry name" value="Phage_integrase"/>
    <property type="match status" value="1"/>
</dbReference>
<dbReference type="InterPro" id="IPR013762">
    <property type="entry name" value="Integrase-like_cat_sf"/>
</dbReference>
<dbReference type="SUPFAM" id="SSF56349">
    <property type="entry name" value="DNA breaking-rejoining enzymes"/>
    <property type="match status" value="1"/>
</dbReference>
<dbReference type="Pfam" id="PF02899">
    <property type="entry name" value="Phage_int_SAM_1"/>
    <property type="match status" value="1"/>
</dbReference>
<keyword evidence="9" id="KW-1185">Reference proteome</keyword>
<protein>
    <submittedName>
        <fullName evidence="8">Tyrosine-type recombinase/integrase</fullName>
    </submittedName>
</protein>
<feature type="domain" description="Core-binding (CB)" evidence="7">
    <location>
        <begin position="5"/>
        <end position="98"/>
    </location>
</feature>
<sequence>MNDTALLGPWVRRFLLEHLIVERNLSRQTQLSYRDALRLLLPFVAARCHQSLDRLSVEAVSPESVRAFLQSVEDTRHCTSATRNQRLAAIRAFAGFVAEYSPEHIAWCGEIRCIPFKKTAQPAVPYLEKPEMDALLRAPDRTTHQGRRDYALLLFLFNSGARASEAAGLTIADLDLAQPSARLLGKGNKIRFCPLWSTTVQTLAPMVAERAPTEAVFLNRCGRSITRFGIHTLVERCAQKAAAELPSLASKRVSPHSIRHTTAVFLLRAGVDINTIRAWLGHASINTTHVYAEFDLEMKAKALAKCDLTGNTIPGKHWADDASLMAFLQSL</sequence>
<dbReference type="PANTHER" id="PTHR30349">
    <property type="entry name" value="PHAGE INTEGRASE-RELATED"/>
    <property type="match status" value="1"/>
</dbReference>
<keyword evidence="1" id="KW-0159">Chromosome partition</keyword>
<keyword evidence="4" id="KW-0233">DNA recombination</keyword>
<dbReference type="PROSITE" id="PS51900">
    <property type="entry name" value="CB"/>
    <property type="match status" value="1"/>
</dbReference>
<dbReference type="GO" id="GO:0006310">
    <property type="term" value="P:DNA recombination"/>
    <property type="evidence" value="ECO:0007669"/>
    <property type="project" value="UniProtKB-KW"/>
</dbReference>
<dbReference type="SUPFAM" id="SSF47823">
    <property type="entry name" value="lambda integrase-like, N-terminal domain"/>
    <property type="match status" value="1"/>
</dbReference>
<dbReference type="RefSeq" id="WP_164456662.1">
    <property type="nucleotide sequence ID" value="NZ_JAAIJQ010000233.1"/>
</dbReference>
<name>A0A6M0K6D9_9GAMM</name>
<dbReference type="InterPro" id="IPR050090">
    <property type="entry name" value="Tyrosine_recombinase_XerCD"/>
</dbReference>
<dbReference type="InterPro" id="IPR044068">
    <property type="entry name" value="CB"/>
</dbReference>
<gene>
    <name evidence="8" type="ORF">G3446_26575</name>
</gene>
<evidence type="ECO:0000256" key="5">
    <source>
        <dbReference type="PROSITE-ProRule" id="PRU01248"/>
    </source>
</evidence>
<evidence type="ECO:0000313" key="9">
    <source>
        <dbReference type="Proteomes" id="UP000483379"/>
    </source>
</evidence>
<reference evidence="8 9" key="1">
    <citation type="submission" date="2020-02" db="EMBL/GenBank/DDBJ databases">
        <title>Genome sequences of Thiorhodococcus mannitoliphagus and Thiorhodococcus minor, purple sulfur photosynthetic bacteria in the gammaproteobacterial family, Chromatiaceae.</title>
        <authorList>
            <person name="Aviles F.A."/>
            <person name="Meyer T.E."/>
            <person name="Kyndt J.A."/>
        </authorList>
    </citation>
    <scope>NUCLEOTIDE SEQUENCE [LARGE SCALE GENOMIC DNA]</scope>
    <source>
        <strain evidence="8 9">DSM 11518</strain>
    </source>
</reference>
<feature type="domain" description="Tyr recombinase" evidence="6">
    <location>
        <begin position="122"/>
        <end position="304"/>
    </location>
</feature>
<dbReference type="InterPro" id="IPR011010">
    <property type="entry name" value="DNA_brk_join_enz"/>
</dbReference>
<keyword evidence="3 5" id="KW-0238">DNA-binding</keyword>
<dbReference type="GO" id="GO:0003677">
    <property type="term" value="F:DNA binding"/>
    <property type="evidence" value="ECO:0007669"/>
    <property type="project" value="UniProtKB-UniRule"/>
</dbReference>
<dbReference type="EMBL" id="JAAIJQ010000233">
    <property type="protein sequence ID" value="NEV65346.1"/>
    <property type="molecule type" value="Genomic_DNA"/>
</dbReference>
<dbReference type="GO" id="GO:0007059">
    <property type="term" value="P:chromosome segregation"/>
    <property type="evidence" value="ECO:0007669"/>
    <property type="project" value="UniProtKB-KW"/>
</dbReference>
<dbReference type="InterPro" id="IPR010998">
    <property type="entry name" value="Integrase_recombinase_N"/>
</dbReference>
<dbReference type="InterPro" id="IPR004107">
    <property type="entry name" value="Integrase_SAM-like_N"/>
</dbReference>
<proteinExistence type="predicted"/>
<evidence type="ECO:0000313" key="8">
    <source>
        <dbReference type="EMBL" id="NEV65346.1"/>
    </source>
</evidence>
<organism evidence="8 9">
    <name type="scientific">Thiorhodococcus minor</name>
    <dbReference type="NCBI Taxonomy" id="57489"/>
    <lineage>
        <taxon>Bacteria</taxon>
        <taxon>Pseudomonadati</taxon>
        <taxon>Pseudomonadota</taxon>
        <taxon>Gammaproteobacteria</taxon>
        <taxon>Chromatiales</taxon>
        <taxon>Chromatiaceae</taxon>
        <taxon>Thiorhodococcus</taxon>
    </lineage>
</organism>
<evidence type="ECO:0000259" key="6">
    <source>
        <dbReference type="PROSITE" id="PS51898"/>
    </source>
</evidence>
<evidence type="ECO:0000256" key="1">
    <source>
        <dbReference type="ARBA" id="ARBA00022829"/>
    </source>
</evidence>
<evidence type="ECO:0000256" key="4">
    <source>
        <dbReference type="ARBA" id="ARBA00023172"/>
    </source>
</evidence>
<dbReference type="Gene3D" id="1.10.443.10">
    <property type="entry name" value="Intergrase catalytic core"/>
    <property type="match status" value="1"/>
</dbReference>
<dbReference type="PROSITE" id="PS51898">
    <property type="entry name" value="TYR_RECOMBINASE"/>
    <property type="match status" value="1"/>
</dbReference>